<gene>
    <name evidence="3" type="ORF">A8C52_05300</name>
</gene>
<evidence type="ECO:0000256" key="2">
    <source>
        <dbReference type="ARBA" id="ARBA00023121"/>
    </source>
</evidence>
<dbReference type="Pfam" id="PF02645">
    <property type="entry name" value="DegV"/>
    <property type="match status" value="1"/>
</dbReference>
<dbReference type="Proteomes" id="UP000218139">
    <property type="component" value="Unassembled WGS sequence"/>
</dbReference>
<dbReference type="InterPro" id="IPR050270">
    <property type="entry name" value="DegV_domain_contain"/>
</dbReference>
<keyword evidence="2" id="KW-0446">Lipid-binding</keyword>
<dbReference type="InterPro" id="IPR043168">
    <property type="entry name" value="DegV_C"/>
</dbReference>
<proteinExistence type="predicted"/>
<dbReference type="PANTHER" id="PTHR33434:SF2">
    <property type="entry name" value="FATTY ACID-BINDING PROTEIN TM_1468"/>
    <property type="match status" value="1"/>
</dbReference>
<accession>A0A9X6S5X0</accession>
<comment type="caution">
    <text evidence="3">The sequence shown here is derived from an EMBL/GenBank/DDBJ whole genome shotgun (WGS) entry which is preliminary data.</text>
</comment>
<evidence type="ECO:0000313" key="3">
    <source>
        <dbReference type="EMBL" id="PAY47921.1"/>
    </source>
</evidence>
<protein>
    <submittedName>
        <fullName evidence="3">EDD domain protein</fullName>
    </submittedName>
</protein>
<comment type="function">
    <text evidence="1">May bind long-chain fatty acids, such as palmitate, and may play a role in lipid transport or fatty acid metabolism.</text>
</comment>
<dbReference type="GO" id="GO:0008289">
    <property type="term" value="F:lipid binding"/>
    <property type="evidence" value="ECO:0007669"/>
    <property type="project" value="UniProtKB-KW"/>
</dbReference>
<dbReference type="EMBL" id="LXZO01000075">
    <property type="protein sequence ID" value="PAY47921.1"/>
    <property type="molecule type" value="Genomic_DNA"/>
</dbReference>
<organism evidence="3 4">
    <name type="scientific">Ligilactobacillus salivarius</name>
    <dbReference type="NCBI Taxonomy" id="1624"/>
    <lineage>
        <taxon>Bacteria</taxon>
        <taxon>Bacillati</taxon>
        <taxon>Bacillota</taxon>
        <taxon>Bacilli</taxon>
        <taxon>Lactobacillales</taxon>
        <taxon>Lactobacillaceae</taxon>
        <taxon>Ligilactobacillus</taxon>
    </lineage>
</organism>
<dbReference type="RefSeq" id="WP_095759444.1">
    <property type="nucleotide sequence ID" value="NZ_LXZO01000075.1"/>
</dbReference>
<name>A0A9X6S5X0_9LACO</name>
<dbReference type="PROSITE" id="PS51482">
    <property type="entry name" value="DEGV"/>
    <property type="match status" value="1"/>
</dbReference>
<evidence type="ECO:0000313" key="4">
    <source>
        <dbReference type="Proteomes" id="UP000218139"/>
    </source>
</evidence>
<dbReference type="SUPFAM" id="SSF82549">
    <property type="entry name" value="DAK1/DegV-like"/>
    <property type="match status" value="1"/>
</dbReference>
<dbReference type="InterPro" id="IPR003797">
    <property type="entry name" value="DegV"/>
</dbReference>
<dbReference type="AlphaFoldDB" id="A0A9X6S5X0"/>
<dbReference type="Gene3D" id="3.30.1180.10">
    <property type="match status" value="1"/>
</dbReference>
<dbReference type="PANTHER" id="PTHR33434">
    <property type="entry name" value="DEGV DOMAIN-CONTAINING PROTEIN DR_1986-RELATED"/>
    <property type="match status" value="1"/>
</dbReference>
<reference evidence="3 4" key="1">
    <citation type="submission" date="2016-05" db="EMBL/GenBank/DDBJ databases">
        <authorList>
            <person name="Lee J.-Y."/>
            <person name="Kim E.B."/>
            <person name="Choi Y.-J."/>
        </authorList>
    </citation>
    <scope>NUCLEOTIDE SEQUENCE [LARGE SCALE GENOMIC DNA]</scope>
    <source>
        <strain evidence="3 4">KLA006</strain>
    </source>
</reference>
<sequence length="296" mass="33949">MKVAILTDTSACLTVDKIKELNIHQIELSIEFEGSRYPEKTGMTPYLRDKMLDKRTDTPVLEPISTAYLEEYFESLEKEGYDEFLYISLANGISSLPKVVSSYAKTSDRKITVFDSYSSGAIQGQMVELAGKMLLSGKTVSQIVDQLINLRNNNRTYMLISDIYQLMKTGYVSNGVNSMSNLFLRPLTMMKFNENGKLAMVNTHYREKKAYSEVLELIISQYHSMNDQMRITLMGDENNSQFDELYELLQENFPTAKIEKDELPISLAIYTGKKSIEISFGLDWKTVLYEIIFKKH</sequence>
<dbReference type="NCBIfam" id="TIGR00762">
    <property type="entry name" value="DegV"/>
    <property type="match status" value="1"/>
</dbReference>
<evidence type="ECO:0000256" key="1">
    <source>
        <dbReference type="ARBA" id="ARBA00003238"/>
    </source>
</evidence>
<dbReference type="Gene3D" id="3.40.50.10170">
    <property type="match status" value="1"/>
</dbReference>